<evidence type="ECO:0000256" key="3">
    <source>
        <dbReference type="ARBA" id="ARBA00023295"/>
    </source>
</evidence>
<gene>
    <name evidence="5" type="ORF">SELMODRAFT_409900</name>
</gene>
<dbReference type="InParanoid" id="D8RCU2"/>
<organism evidence="6">
    <name type="scientific">Selaginella moellendorffii</name>
    <name type="common">Spikemoss</name>
    <dbReference type="NCBI Taxonomy" id="88036"/>
    <lineage>
        <taxon>Eukaryota</taxon>
        <taxon>Viridiplantae</taxon>
        <taxon>Streptophyta</taxon>
        <taxon>Embryophyta</taxon>
        <taxon>Tracheophyta</taxon>
        <taxon>Lycopodiopsida</taxon>
        <taxon>Selaginellales</taxon>
        <taxon>Selaginellaceae</taxon>
        <taxon>Selaginella</taxon>
    </lineage>
</organism>
<dbReference type="EMBL" id="GL377576">
    <property type="protein sequence ID" value="EFJ29904.1"/>
    <property type="molecule type" value="Genomic_DNA"/>
</dbReference>
<dbReference type="Proteomes" id="UP000001514">
    <property type="component" value="Unassembled WGS sequence"/>
</dbReference>
<evidence type="ECO:0000313" key="5">
    <source>
        <dbReference type="EMBL" id="EFJ29904.1"/>
    </source>
</evidence>
<reference evidence="5 6" key="1">
    <citation type="journal article" date="2011" name="Science">
        <title>The Selaginella genome identifies genetic changes associated with the evolution of vascular plants.</title>
        <authorList>
            <person name="Banks J.A."/>
            <person name="Nishiyama T."/>
            <person name="Hasebe M."/>
            <person name="Bowman J.L."/>
            <person name="Gribskov M."/>
            <person name="dePamphilis C."/>
            <person name="Albert V.A."/>
            <person name="Aono N."/>
            <person name="Aoyama T."/>
            <person name="Ambrose B.A."/>
            <person name="Ashton N.W."/>
            <person name="Axtell M.J."/>
            <person name="Barker E."/>
            <person name="Barker M.S."/>
            <person name="Bennetzen J.L."/>
            <person name="Bonawitz N.D."/>
            <person name="Chapple C."/>
            <person name="Cheng C."/>
            <person name="Correa L.G."/>
            <person name="Dacre M."/>
            <person name="DeBarry J."/>
            <person name="Dreyer I."/>
            <person name="Elias M."/>
            <person name="Engstrom E.M."/>
            <person name="Estelle M."/>
            <person name="Feng L."/>
            <person name="Finet C."/>
            <person name="Floyd S.K."/>
            <person name="Frommer W.B."/>
            <person name="Fujita T."/>
            <person name="Gramzow L."/>
            <person name="Gutensohn M."/>
            <person name="Harholt J."/>
            <person name="Hattori M."/>
            <person name="Heyl A."/>
            <person name="Hirai T."/>
            <person name="Hiwatashi Y."/>
            <person name="Ishikawa M."/>
            <person name="Iwata M."/>
            <person name="Karol K.G."/>
            <person name="Koehler B."/>
            <person name="Kolukisaoglu U."/>
            <person name="Kubo M."/>
            <person name="Kurata T."/>
            <person name="Lalonde S."/>
            <person name="Li K."/>
            <person name="Li Y."/>
            <person name="Litt A."/>
            <person name="Lyons E."/>
            <person name="Manning G."/>
            <person name="Maruyama T."/>
            <person name="Michael T.P."/>
            <person name="Mikami K."/>
            <person name="Miyazaki S."/>
            <person name="Morinaga S."/>
            <person name="Murata T."/>
            <person name="Mueller-Roeber B."/>
            <person name="Nelson D.R."/>
            <person name="Obara M."/>
            <person name="Oguri Y."/>
            <person name="Olmstead R.G."/>
            <person name="Onodera N."/>
            <person name="Petersen B.L."/>
            <person name="Pils B."/>
            <person name="Prigge M."/>
            <person name="Rensing S.A."/>
            <person name="Riano-Pachon D.M."/>
            <person name="Roberts A.W."/>
            <person name="Sato Y."/>
            <person name="Scheller H.V."/>
            <person name="Schulz B."/>
            <person name="Schulz C."/>
            <person name="Shakirov E.V."/>
            <person name="Shibagaki N."/>
            <person name="Shinohara N."/>
            <person name="Shippen D.E."/>
            <person name="Soerensen I."/>
            <person name="Sotooka R."/>
            <person name="Sugimoto N."/>
            <person name="Sugita M."/>
            <person name="Sumikawa N."/>
            <person name="Tanurdzic M."/>
            <person name="Theissen G."/>
            <person name="Ulvskov P."/>
            <person name="Wakazuki S."/>
            <person name="Weng J.K."/>
            <person name="Willats W.W."/>
            <person name="Wipf D."/>
            <person name="Wolf P.G."/>
            <person name="Yang L."/>
            <person name="Zimmer A.D."/>
            <person name="Zhu Q."/>
            <person name="Mitros T."/>
            <person name="Hellsten U."/>
            <person name="Loque D."/>
            <person name="Otillar R."/>
            <person name="Salamov A."/>
            <person name="Schmutz J."/>
            <person name="Shapiro H."/>
            <person name="Lindquist E."/>
            <person name="Lucas S."/>
            <person name="Rokhsar D."/>
            <person name="Grigoriev I.V."/>
        </authorList>
    </citation>
    <scope>NUCLEOTIDE SEQUENCE [LARGE SCALE GENOMIC DNA]</scope>
</reference>
<evidence type="ECO:0000313" key="6">
    <source>
        <dbReference type="Proteomes" id="UP000001514"/>
    </source>
</evidence>
<dbReference type="InterPro" id="IPR044965">
    <property type="entry name" value="Glyco_hydro_17_plant"/>
</dbReference>
<evidence type="ECO:0000256" key="4">
    <source>
        <dbReference type="RuleBase" id="RU004335"/>
    </source>
</evidence>
<proteinExistence type="inferred from homology"/>
<protein>
    <submittedName>
        <fullName evidence="5">Uncharacterized protein</fullName>
    </submittedName>
</protein>
<dbReference type="Gramene" id="EFJ29904">
    <property type="protein sequence ID" value="EFJ29904"/>
    <property type="gene ID" value="SELMODRAFT_409900"/>
</dbReference>
<name>D8RCU2_SELML</name>
<keyword evidence="3" id="KW-0326">Glycosidase</keyword>
<dbReference type="KEGG" id="smo:SELMODRAFT_409900"/>
<comment type="similarity">
    <text evidence="1 4">Belongs to the glycosyl hydrolase 17 family.</text>
</comment>
<dbReference type="SUPFAM" id="SSF51445">
    <property type="entry name" value="(Trans)glycosidases"/>
    <property type="match status" value="1"/>
</dbReference>
<dbReference type="GO" id="GO:0005975">
    <property type="term" value="P:carbohydrate metabolic process"/>
    <property type="evidence" value="ECO:0007669"/>
    <property type="project" value="InterPro"/>
</dbReference>
<keyword evidence="2" id="KW-0378">Hydrolase</keyword>
<dbReference type="PANTHER" id="PTHR32227">
    <property type="entry name" value="GLUCAN ENDO-1,3-BETA-GLUCOSIDASE BG1-RELATED-RELATED"/>
    <property type="match status" value="1"/>
</dbReference>
<evidence type="ECO:0000256" key="2">
    <source>
        <dbReference type="ARBA" id="ARBA00022801"/>
    </source>
</evidence>
<dbReference type="InterPro" id="IPR017853">
    <property type="entry name" value="GH"/>
</dbReference>
<dbReference type="HOGENOM" id="CLU_1819187_0_0_1"/>
<sequence>MAWGQRQDRGIWDQRDRVTIANTPGHFVGLNEILHSNAVPAIHARTICAAASLDGAGAIRLVELDARANATGAKKEGVAEMEEQMVERTFIFFEADIGVNYGRVANNLLQPDQVVNLIKSLQFKRVKIFDTDQTVLQAFANS</sequence>
<dbReference type="GO" id="GO:0004553">
    <property type="term" value="F:hydrolase activity, hydrolyzing O-glycosyl compounds"/>
    <property type="evidence" value="ECO:0007669"/>
    <property type="project" value="InterPro"/>
</dbReference>
<evidence type="ECO:0000256" key="1">
    <source>
        <dbReference type="ARBA" id="ARBA00008773"/>
    </source>
</evidence>
<keyword evidence="6" id="KW-1185">Reference proteome</keyword>
<accession>D8RCU2</accession>
<dbReference type="InterPro" id="IPR000490">
    <property type="entry name" value="Glyco_hydro_17"/>
</dbReference>
<dbReference type="Pfam" id="PF00332">
    <property type="entry name" value="Glyco_hydro_17"/>
    <property type="match status" value="1"/>
</dbReference>
<dbReference type="AlphaFoldDB" id="D8RCU2"/>
<dbReference type="Gene3D" id="3.20.20.80">
    <property type="entry name" value="Glycosidases"/>
    <property type="match status" value="1"/>
</dbReference>